<evidence type="ECO:0000313" key="1">
    <source>
        <dbReference type="EMBL" id="GAB1225725.1"/>
    </source>
</evidence>
<accession>A0ABQ0DS99</accession>
<dbReference type="EMBL" id="BAAFRS010000259">
    <property type="protein sequence ID" value="GAB1225725.1"/>
    <property type="molecule type" value="Genomic_DNA"/>
</dbReference>
<sequence length="202" mass="22501">MSVSEAKPILIIYFTRDGHSEKIANDIAAVIPADKIKVTEEFSRTGVGAYFTSFNEAVFGSDNSKYLKTEVFSNTEQYKAIIFIGPVWWWGLNAPIKNACNEVVKKIKADQHVFLALSFAGKSNPGDKGSYEEFAKIFNGKAIVHEKYLGCQEDYYAAGSLKDKVIAFENEVLQSVGLPELKVGESQENKEENKEGVKEEKN</sequence>
<evidence type="ECO:0008006" key="3">
    <source>
        <dbReference type="Google" id="ProtNLM"/>
    </source>
</evidence>
<evidence type="ECO:0000313" key="2">
    <source>
        <dbReference type="Proteomes" id="UP001628156"/>
    </source>
</evidence>
<dbReference type="Gene3D" id="3.40.50.360">
    <property type="match status" value="1"/>
</dbReference>
<protein>
    <recommendedName>
        <fullName evidence="3">Flavodoxin family protein</fullName>
    </recommendedName>
</protein>
<organism evidence="1 2">
    <name type="scientific">Entamoeba nuttalli</name>
    <dbReference type="NCBI Taxonomy" id="412467"/>
    <lineage>
        <taxon>Eukaryota</taxon>
        <taxon>Amoebozoa</taxon>
        <taxon>Evosea</taxon>
        <taxon>Archamoebae</taxon>
        <taxon>Mastigamoebida</taxon>
        <taxon>Entamoebidae</taxon>
        <taxon>Entamoeba</taxon>
    </lineage>
</organism>
<reference evidence="1 2" key="1">
    <citation type="journal article" date="2019" name="PLoS Negl. Trop. Dis.">
        <title>Whole genome sequencing of Entamoeba nuttalli reveals mammalian host-related molecular signatures and a novel octapeptide-repeat surface protein.</title>
        <authorList>
            <person name="Tanaka M."/>
            <person name="Makiuchi T."/>
            <person name="Komiyama T."/>
            <person name="Shiina T."/>
            <person name="Osaki K."/>
            <person name="Tachibana H."/>
        </authorList>
    </citation>
    <scope>NUCLEOTIDE SEQUENCE [LARGE SCALE GENOMIC DNA]</scope>
    <source>
        <strain evidence="1 2">P19-061405</strain>
    </source>
</reference>
<dbReference type="SUPFAM" id="SSF52218">
    <property type="entry name" value="Flavoproteins"/>
    <property type="match status" value="1"/>
</dbReference>
<dbReference type="InterPro" id="IPR029039">
    <property type="entry name" value="Flavoprotein-like_sf"/>
</dbReference>
<gene>
    <name evidence="1" type="ORF">ENUP19_0259G0059</name>
</gene>
<name>A0ABQ0DS99_9EUKA</name>
<dbReference type="Proteomes" id="UP001628156">
    <property type="component" value="Unassembled WGS sequence"/>
</dbReference>
<keyword evidence="2" id="KW-1185">Reference proteome</keyword>
<proteinExistence type="predicted"/>
<comment type="caution">
    <text evidence="1">The sequence shown here is derived from an EMBL/GenBank/DDBJ whole genome shotgun (WGS) entry which is preliminary data.</text>
</comment>